<feature type="non-terminal residue" evidence="3">
    <location>
        <position position="461"/>
    </location>
</feature>
<dbReference type="CDD" id="cd03784">
    <property type="entry name" value="GT1_Gtf-like"/>
    <property type="match status" value="1"/>
</dbReference>
<dbReference type="Gene3D" id="3.40.50.2000">
    <property type="entry name" value="Glycogen Phosphorylase B"/>
    <property type="match status" value="2"/>
</dbReference>
<keyword evidence="4" id="KW-1185">Reference proteome</keyword>
<dbReference type="Pfam" id="PF06722">
    <property type="entry name" value="EryCIII-like_C"/>
    <property type="match status" value="1"/>
</dbReference>
<proteinExistence type="predicted"/>
<gene>
    <name evidence="3" type="ORF">CONLIGDRAFT_601686</name>
</gene>
<dbReference type="EMBL" id="KV875100">
    <property type="protein sequence ID" value="OIW26908.1"/>
    <property type="molecule type" value="Genomic_DNA"/>
</dbReference>
<dbReference type="STRING" id="1408157.A0A1J7JCC5"/>
<dbReference type="AlphaFoldDB" id="A0A1J7JCC5"/>
<evidence type="ECO:0000259" key="2">
    <source>
        <dbReference type="Pfam" id="PF06722"/>
    </source>
</evidence>
<dbReference type="PANTHER" id="PTHR21015">
    <property type="entry name" value="UDP-N-ACETYLGLUCOSAMINE--N-ACETYLMURAMYL-(PENTAPEPTIDE) PYROPHOSPHORYL-UNDECAPRENOL N-ACETYLGLUCOSAMINE TRANSFERASE 1"/>
    <property type="match status" value="1"/>
</dbReference>
<dbReference type="Proteomes" id="UP000182658">
    <property type="component" value="Unassembled WGS sequence"/>
</dbReference>
<dbReference type="PANTHER" id="PTHR21015:SF22">
    <property type="entry name" value="GLYCOSYLTRANSFERASE"/>
    <property type="match status" value="1"/>
</dbReference>
<dbReference type="InterPro" id="IPR010610">
    <property type="entry name" value="EryCIII-like_C"/>
</dbReference>
<dbReference type="SUPFAM" id="SSF53756">
    <property type="entry name" value="UDP-Glycosyltransferase/glycogen phosphorylase"/>
    <property type="match status" value="1"/>
</dbReference>
<evidence type="ECO:0000313" key="4">
    <source>
        <dbReference type="Proteomes" id="UP000182658"/>
    </source>
</evidence>
<accession>A0A1J7JCC5</accession>
<evidence type="ECO:0000313" key="3">
    <source>
        <dbReference type="EMBL" id="OIW26908.1"/>
    </source>
</evidence>
<keyword evidence="1 3" id="KW-0808">Transferase</keyword>
<evidence type="ECO:0000256" key="1">
    <source>
        <dbReference type="ARBA" id="ARBA00022679"/>
    </source>
</evidence>
<reference evidence="3 4" key="1">
    <citation type="submission" date="2016-10" db="EMBL/GenBank/DDBJ databases">
        <title>Draft genome sequence of Coniochaeta ligniaria NRRL30616, a lignocellulolytic fungus for bioabatement of inhibitors in plant biomass hydrolysates.</title>
        <authorList>
            <consortium name="DOE Joint Genome Institute"/>
            <person name="Jimenez D.J."/>
            <person name="Hector R.E."/>
            <person name="Riley R."/>
            <person name="Sun H."/>
            <person name="Grigoriev I.V."/>
            <person name="Van Elsas J.D."/>
            <person name="Nichols N.N."/>
        </authorList>
    </citation>
    <scope>NUCLEOTIDE SEQUENCE [LARGE SCALE GENOMIC DNA]</scope>
    <source>
        <strain evidence="3 4">NRRL 30616</strain>
    </source>
</reference>
<dbReference type="InParanoid" id="A0A1J7JCC5"/>
<dbReference type="GO" id="GO:0008194">
    <property type="term" value="F:UDP-glycosyltransferase activity"/>
    <property type="evidence" value="ECO:0007669"/>
    <property type="project" value="InterPro"/>
</dbReference>
<dbReference type="GO" id="GO:0016758">
    <property type="term" value="F:hexosyltransferase activity"/>
    <property type="evidence" value="ECO:0007669"/>
    <property type="project" value="UniProtKB-ARBA"/>
</dbReference>
<dbReference type="OrthoDB" id="5835829at2759"/>
<feature type="domain" description="Erythromycin biosynthesis protein CIII-like C-terminal" evidence="2">
    <location>
        <begin position="342"/>
        <end position="450"/>
    </location>
</feature>
<protein>
    <submittedName>
        <fullName evidence="3">Putative UDP-glucuronosyltransferase 2A3</fullName>
    </submittedName>
</protein>
<sequence length="461" mass="49362">MAAHKKALVVLACTPGTGHANPMKTIAKALVLDGYDVTAVSASAYRKHFEDAGCSYQAIQGYGDYADEDRDSKWPERLSMPPGPEQFAWTIEQSFIRVIPDQLAAIQKAIAALREKHGPGRPVVLLNESAFLGSLPLMRGARGVRPDGFIGIGINPISLSSEDTAPYGTGLPPPRSPAEVAQYAEMMDGLKSIFSKAQASFNDILRDLGCAEHEGFFVDAPFLWPDRFLQMCPASMQYPRSDAPKTLRFAGGMPKVPVPTDRTVPPSERPSWWAEVVAAASSNSNAGGAAKKKKDVVFVCQGTVRMDWNDIVIPAMEALKDRPDTLVVVALGRRGAALDLGSVSVPGNARVADYLPFDEILPLASVFVGNGAYGGVRPSLAHGTPLVVAGDSEDKPEMCAIAEWAGVAVNLRTGNPTSEAIRAGVDRVLGDPKYKEAARRIQAEMEAADPIRVIAENIDEV</sequence>
<organism evidence="3 4">
    <name type="scientific">Coniochaeta ligniaria NRRL 30616</name>
    <dbReference type="NCBI Taxonomy" id="1408157"/>
    <lineage>
        <taxon>Eukaryota</taxon>
        <taxon>Fungi</taxon>
        <taxon>Dikarya</taxon>
        <taxon>Ascomycota</taxon>
        <taxon>Pezizomycotina</taxon>
        <taxon>Sordariomycetes</taxon>
        <taxon>Sordariomycetidae</taxon>
        <taxon>Coniochaetales</taxon>
        <taxon>Coniochaetaceae</taxon>
        <taxon>Coniochaeta</taxon>
    </lineage>
</organism>
<name>A0A1J7JCC5_9PEZI</name>
<dbReference type="InterPro" id="IPR002213">
    <property type="entry name" value="UDP_glucos_trans"/>
</dbReference>